<dbReference type="EMBL" id="JATN01000322">
    <property type="protein sequence ID" value="EUC57515.1"/>
    <property type="molecule type" value="Genomic_DNA"/>
</dbReference>
<dbReference type="AlphaFoldDB" id="X8J665"/>
<proteinExistence type="predicted"/>
<feature type="signal peptide" evidence="1">
    <location>
        <begin position="1"/>
        <end position="17"/>
    </location>
</feature>
<dbReference type="Proteomes" id="UP000030108">
    <property type="component" value="Unassembled WGS sequence"/>
</dbReference>
<feature type="chain" id="PRO_5004986446" evidence="1">
    <location>
        <begin position="18"/>
        <end position="299"/>
    </location>
</feature>
<keyword evidence="1" id="KW-0732">Signal</keyword>
<organism evidence="2 3">
    <name type="scientific">Rhizoctonia solani AG-3 Rhs1AP</name>
    <dbReference type="NCBI Taxonomy" id="1086054"/>
    <lineage>
        <taxon>Eukaryota</taxon>
        <taxon>Fungi</taxon>
        <taxon>Dikarya</taxon>
        <taxon>Basidiomycota</taxon>
        <taxon>Agaricomycotina</taxon>
        <taxon>Agaricomycetes</taxon>
        <taxon>Cantharellales</taxon>
        <taxon>Ceratobasidiaceae</taxon>
        <taxon>Rhizoctonia</taxon>
    </lineage>
</organism>
<reference evidence="3" key="1">
    <citation type="journal article" date="2014" name="Genome Announc.">
        <title>Draft genome sequence of the plant-pathogenic soil fungus Rhizoctonia solani anastomosis group 3 strain Rhs1AP.</title>
        <authorList>
            <person name="Cubeta M.A."/>
            <person name="Thomas E."/>
            <person name="Dean R.A."/>
            <person name="Jabaji S."/>
            <person name="Neate S.M."/>
            <person name="Tavantzis S."/>
            <person name="Toda T."/>
            <person name="Vilgalys R."/>
            <person name="Bharathan N."/>
            <person name="Fedorova-Abrams N."/>
            <person name="Pakala S.B."/>
            <person name="Pakala S.M."/>
            <person name="Zafar N."/>
            <person name="Joardar V."/>
            <person name="Losada L."/>
            <person name="Nierman W.C."/>
        </authorList>
    </citation>
    <scope>NUCLEOTIDE SEQUENCE [LARGE SCALE GENOMIC DNA]</scope>
    <source>
        <strain evidence="3">AG-3</strain>
    </source>
</reference>
<comment type="caution">
    <text evidence="2">The sequence shown here is derived from an EMBL/GenBank/DDBJ whole genome shotgun (WGS) entry which is preliminary data.</text>
</comment>
<protein>
    <submittedName>
        <fullName evidence="2">Allergen protein</fullName>
    </submittedName>
</protein>
<gene>
    <name evidence="2" type="ORF">RSOL_224050</name>
</gene>
<accession>X8J665</accession>
<name>X8J665_9AGAM</name>
<evidence type="ECO:0000313" key="2">
    <source>
        <dbReference type="EMBL" id="EUC57515.1"/>
    </source>
</evidence>
<evidence type="ECO:0000313" key="3">
    <source>
        <dbReference type="Proteomes" id="UP000030108"/>
    </source>
</evidence>
<evidence type="ECO:0000256" key="1">
    <source>
        <dbReference type="SAM" id="SignalP"/>
    </source>
</evidence>
<dbReference type="OrthoDB" id="3044029at2759"/>
<sequence length="299" mass="31578">MLLSAVFMTLSATLAFASPLEPRAAPDNTVLIESTSKYCMIMPRIAHTNIGDSESEGQMQSYCSASARYDNSQGKLPNNFWKKVTYKKGRGKGDWVQLTGCINKGFSQLNDNDGGGQYDSTGGAGSAGNPRGSKCQNYNHYVEIVEPDVGRAFCLILPRVPGATVGESESPGQMQSFCSPSAYTDSSQGQLPGNFWRSVTYATGTGSSGQSYAQLTGCINLFPQLNPNDGGGQYDSSGGDGGRGNPEGSVCEGYAHYVELLEPSTGRACIRCCQDTNDCPLSMDTSGCPAVIPGTYSGC</sequence>